<name>W7LUM0_GIBM7</name>
<accession>W7LUM0</accession>
<dbReference type="VEuPathDB" id="FungiDB:FVEG_15507"/>
<dbReference type="EMBL" id="DS022246">
    <property type="protein sequence ID" value="EWG42893.1"/>
    <property type="molecule type" value="Genomic_DNA"/>
</dbReference>
<dbReference type="RefSeq" id="XP_018749084.1">
    <property type="nucleotide sequence ID" value="XM_018904636.1"/>
</dbReference>
<reference evidence="3 4" key="1">
    <citation type="journal article" date="2010" name="Nature">
        <title>Comparative genomics reveals mobile pathogenicity chromosomes in Fusarium.</title>
        <authorList>
            <person name="Ma L.J."/>
            <person name="van der Does H.C."/>
            <person name="Borkovich K.A."/>
            <person name="Coleman J.J."/>
            <person name="Daboussi M.J."/>
            <person name="Di Pietro A."/>
            <person name="Dufresne M."/>
            <person name="Freitag M."/>
            <person name="Grabherr M."/>
            <person name="Henrissat B."/>
            <person name="Houterman P.M."/>
            <person name="Kang S."/>
            <person name="Shim W.B."/>
            <person name="Woloshuk C."/>
            <person name="Xie X."/>
            <person name="Xu J.R."/>
            <person name="Antoniw J."/>
            <person name="Baker S.E."/>
            <person name="Bluhm B.H."/>
            <person name="Breakspear A."/>
            <person name="Brown D.W."/>
            <person name="Butchko R.A."/>
            <person name="Chapman S."/>
            <person name="Coulson R."/>
            <person name="Coutinho P.M."/>
            <person name="Danchin E.G."/>
            <person name="Diener A."/>
            <person name="Gale L.R."/>
            <person name="Gardiner D.M."/>
            <person name="Goff S."/>
            <person name="Hammond-Kosack K.E."/>
            <person name="Hilburn K."/>
            <person name="Hua-Van A."/>
            <person name="Jonkers W."/>
            <person name="Kazan K."/>
            <person name="Kodira C.D."/>
            <person name="Koehrsen M."/>
            <person name="Kumar L."/>
            <person name="Lee Y.H."/>
            <person name="Li L."/>
            <person name="Manners J.M."/>
            <person name="Miranda-Saavedra D."/>
            <person name="Mukherjee M."/>
            <person name="Park G."/>
            <person name="Park J."/>
            <person name="Park S.Y."/>
            <person name="Proctor R.H."/>
            <person name="Regev A."/>
            <person name="Ruiz-Roldan M.C."/>
            <person name="Sain D."/>
            <person name="Sakthikumar S."/>
            <person name="Sykes S."/>
            <person name="Schwartz D.C."/>
            <person name="Turgeon B.G."/>
            <person name="Wapinski I."/>
            <person name="Yoder O."/>
            <person name="Young S."/>
            <person name="Zeng Q."/>
            <person name="Zhou S."/>
            <person name="Galagan J."/>
            <person name="Cuomo C.A."/>
            <person name="Kistler H.C."/>
            <person name="Rep M."/>
        </authorList>
    </citation>
    <scope>NUCLEOTIDE SEQUENCE [LARGE SCALE GENOMIC DNA]</scope>
    <source>
        <strain evidence="4">M3125 / FGSC 7600</strain>
    </source>
</reference>
<evidence type="ECO:0000256" key="1">
    <source>
        <dbReference type="SAM" id="MobiDB-lite"/>
    </source>
</evidence>
<dbReference type="AlphaFoldDB" id="W7LUM0"/>
<dbReference type="KEGG" id="fvr:FVEG_15507"/>
<keyword evidence="2" id="KW-1133">Transmembrane helix</keyword>
<keyword evidence="2" id="KW-0812">Transmembrane</keyword>
<feature type="transmembrane region" description="Helical" evidence="2">
    <location>
        <begin position="220"/>
        <end position="241"/>
    </location>
</feature>
<evidence type="ECO:0000256" key="2">
    <source>
        <dbReference type="SAM" id="Phobius"/>
    </source>
</evidence>
<dbReference type="EMBL" id="CM000581">
    <property type="protein sequence ID" value="EWG42893.1"/>
    <property type="molecule type" value="Genomic_DNA"/>
</dbReference>
<organism evidence="3 4">
    <name type="scientific">Gibberella moniliformis (strain M3125 / FGSC 7600)</name>
    <name type="common">Maize ear and stalk rot fungus</name>
    <name type="synonym">Fusarium verticillioides</name>
    <dbReference type="NCBI Taxonomy" id="334819"/>
    <lineage>
        <taxon>Eukaryota</taxon>
        <taxon>Fungi</taxon>
        <taxon>Dikarya</taxon>
        <taxon>Ascomycota</taxon>
        <taxon>Pezizomycotina</taxon>
        <taxon>Sordariomycetes</taxon>
        <taxon>Hypocreomycetidae</taxon>
        <taxon>Hypocreales</taxon>
        <taxon>Nectriaceae</taxon>
        <taxon>Fusarium</taxon>
        <taxon>Fusarium fujikuroi species complex</taxon>
    </lineage>
</organism>
<evidence type="ECO:0000313" key="3">
    <source>
        <dbReference type="EMBL" id="EWG42893.1"/>
    </source>
</evidence>
<dbReference type="Proteomes" id="UP000009096">
    <property type="component" value="Chromosome 4"/>
</dbReference>
<sequence length="281" mass="30857">MLAAGTSGRGSSLTTTDSTSGGGEKLFLPTLAIRATLEVNCVLTERREYKESPGRAHNRSPNSRWTIRMLTRGGRGREMSLEMMMDEIWYGVLLMQTSNGGSASGRSNLAKSPIMISNFCCSGLPWTLFVNSAPMRMSSSTALTALACSRMRVVRTPVPGPISRTVSVGLRFAFATIISAMPGFFRMCWPIFVLYLNMFLRSGLSYGPLRAPPRLLSDDFGIVFLTVSTTTGFSSFFSWCCTEASRRVGHPAIIFLVGYDMRNNRYSVCYAHGVTIPVSTR</sequence>
<proteinExistence type="predicted"/>
<evidence type="ECO:0000313" key="4">
    <source>
        <dbReference type="Proteomes" id="UP000009096"/>
    </source>
</evidence>
<gene>
    <name evidence="3" type="ORF">FVEG_15507</name>
</gene>
<dbReference type="GeneID" id="30072383"/>
<keyword evidence="2" id="KW-0472">Membrane</keyword>
<feature type="region of interest" description="Disordered" evidence="1">
    <location>
        <begin position="1"/>
        <end position="20"/>
    </location>
</feature>
<feature type="transmembrane region" description="Helical" evidence="2">
    <location>
        <begin position="172"/>
        <end position="200"/>
    </location>
</feature>
<feature type="compositionally biased region" description="Low complexity" evidence="1">
    <location>
        <begin position="1"/>
        <end position="19"/>
    </location>
</feature>
<keyword evidence="4" id="KW-1185">Reference proteome</keyword>
<protein>
    <submittedName>
        <fullName evidence="3">Uncharacterized protein</fullName>
    </submittedName>
</protein>